<dbReference type="PROSITE" id="PS00036">
    <property type="entry name" value="BZIP_BASIC"/>
    <property type="match status" value="1"/>
</dbReference>
<feature type="domain" description="BZIP" evidence="3">
    <location>
        <begin position="43"/>
        <end position="57"/>
    </location>
</feature>
<proteinExistence type="predicted"/>
<keyword evidence="5" id="KW-1185">Reference proteome</keyword>
<gene>
    <name evidence="4" type="ORF">BDA99DRAFT_533849</name>
</gene>
<evidence type="ECO:0000256" key="1">
    <source>
        <dbReference type="SAM" id="Coils"/>
    </source>
</evidence>
<feature type="compositionally biased region" description="Polar residues" evidence="2">
    <location>
        <begin position="363"/>
        <end position="377"/>
    </location>
</feature>
<feature type="coiled-coil region" evidence="1">
    <location>
        <begin position="76"/>
        <end position="103"/>
    </location>
</feature>
<dbReference type="GO" id="GO:0003700">
    <property type="term" value="F:DNA-binding transcription factor activity"/>
    <property type="evidence" value="ECO:0007669"/>
    <property type="project" value="InterPro"/>
</dbReference>
<dbReference type="EMBL" id="JAIXMP010000005">
    <property type="protein sequence ID" value="KAI9273025.1"/>
    <property type="molecule type" value="Genomic_DNA"/>
</dbReference>
<comment type="caution">
    <text evidence="4">The sequence shown here is derived from an EMBL/GenBank/DDBJ whole genome shotgun (WGS) entry which is preliminary data.</text>
</comment>
<dbReference type="InterPro" id="IPR004827">
    <property type="entry name" value="bZIP"/>
</dbReference>
<feature type="region of interest" description="Disordered" evidence="2">
    <location>
        <begin position="320"/>
        <end position="342"/>
    </location>
</feature>
<feature type="region of interest" description="Disordered" evidence="2">
    <location>
        <begin position="532"/>
        <end position="555"/>
    </location>
</feature>
<dbReference type="SMART" id="SM00338">
    <property type="entry name" value="BRLZ"/>
    <property type="match status" value="1"/>
</dbReference>
<evidence type="ECO:0000313" key="5">
    <source>
        <dbReference type="Proteomes" id="UP001209540"/>
    </source>
</evidence>
<dbReference type="AlphaFoldDB" id="A0AAD5K874"/>
<feature type="compositionally biased region" description="Basic and acidic residues" evidence="2">
    <location>
        <begin position="1"/>
        <end position="11"/>
    </location>
</feature>
<feature type="compositionally biased region" description="Low complexity" evidence="2">
    <location>
        <begin position="41"/>
        <end position="52"/>
    </location>
</feature>
<evidence type="ECO:0000313" key="4">
    <source>
        <dbReference type="EMBL" id="KAI9273025.1"/>
    </source>
</evidence>
<evidence type="ECO:0000259" key="3">
    <source>
        <dbReference type="PROSITE" id="PS00036"/>
    </source>
</evidence>
<name>A0AAD5K874_9FUNG</name>
<protein>
    <recommendedName>
        <fullName evidence="3">BZIP domain-containing protein</fullName>
    </recommendedName>
</protein>
<dbReference type="PANTHER" id="PTHR38116">
    <property type="entry name" value="CHROMOSOME 7, WHOLE GENOME SHOTGUN SEQUENCE"/>
    <property type="match status" value="1"/>
</dbReference>
<organism evidence="4 5">
    <name type="scientific">Phascolomyces articulosus</name>
    <dbReference type="NCBI Taxonomy" id="60185"/>
    <lineage>
        <taxon>Eukaryota</taxon>
        <taxon>Fungi</taxon>
        <taxon>Fungi incertae sedis</taxon>
        <taxon>Mucoromycota</taxon>
        <taxon>Mucoromycotina</taxon>
        <taxon>Mucoromycetes</taxon>
        <taxon>Mucorales</taxon>
        <taxon>Lichtheimiaceae</taxon>
        <taxon>Phascolomyces</taxon>
    </lineage>
</organism>
<accession>A0AAD5K874</accession>
<sequence>MTDISFEHFDPELELGNLDENGRPIRPRKKPGRKPNPPSPAQRKAQNRAAQRAFRERKRREMREAEATVKRSMYAKDQAMRQVTRLERKIKELEYENNHLRGYILTLKLACIASRVDVPNYAETGTRDNIGAEKLMTSKSKQMSQSLEFFLDKQMHIISLQEENLPADLTKSPPSFVDVGSPSTTSVTSPSHHHTNGSSSGGGGTGNQLLDTLLMSPQILHNQRAMPGSFDIDDITVPSQPLPPLDLTQTATVLAPQLQAFNSTGSFQVEPALFQQLASTDLVSSFLDQVTRPNFTIDQTPPELQALIPPEWRSSLQNYSEKGQHQQNNNHQQLQKQEFEDSSMSELWNNTDTQQQTITNQQVSSPMATSVPETNKCTIGPDGERVYEPMTPLEFVQEMRKIQTTDKNTLAFFEPTELQRNVRHDIRIDAVPGAHMRDQMILFQDYYDANDLFNMLITSAMFLGGCPGNQDNWFVPPSFLRRYWFLCPTTKPQRLDNSVEIAVYLSQRLQRVLHFRKEMYYEREKYIDHFPPPPPLIEEHVDDQHSRRSPSHEDDMMIEAASEDRQSDNDSNSEDTFFEFSDDLPINMILEVAEAMPRLTSPGAIHS</sequence>
<keyword evidence="1" id="KW-0175">Coiled coil</keyword>
<feature type="compositionally biased region" description="Basic and acidic residues" evidence="2">
    <location>
        <begin position="59"/>
        <end position="69"/>
    </location>
</feature>
<feature type="region of interest" description="Disordered" evidence="2">
    <location>
        <begin position="358"/>
        <end position="384"/>
    </location>
</feature>
<evidence type="ECO:0000256" key="2">
    <source>
        <dbReference type="SAM" id="MobiDB-lite"/>
    </source>
</evidence>
<dbReference type="Gene3D" id="1.20.5.170">
    <property type="match status" value="1"/>
</dbReference>
<reference evidence="4" key="1">
    <citation type="journal article" date="2022" name="IScience">
        <title>Evolution of zygomycete secretomes and the origins of terrestrial fungal ecologies.</title>
        <authorList>
            <person name="Chang Y."/>
            <person name="Wang Y."/>
            <person name="Mondo S."/>
            <person name="Ahrendt S."/>
            <person name="Andreopoulos W."/>
            <person name="Barry K."/>
            <person name="Beard J."/>
            <person name="Benny G.L."/>
            <person name="Blankenship S."/>
            <person name="Bonito G."/>
            <person name="Cuomo C."/>
            <person name="Desiro A."/>
            <person name="Gervers K.A."/>
            <person name="Hundley H."/>
            <person name="Kuo A."/>
            <person name="LaButti K."/>
            <person name="Lang B.F."/>
            <person name="Lipzen A."/>
            <person name="O'Donnell K."/>
            <person name="Pangilinan J."/>
            <person name="Reynolds N."/>
            <person name="Sandor L."/>
            <person name="Smith M.E."/>
            <person name="Tsang A."/>
            <person name="Grigoriev I.V."/>
            <person name="Stajich J.E."/>
            <person name="Spatafora J.W."/>
        </authorList>
    </citation>
    <scope>NUCLEOTIDE SEQUENCE</scope>
    <source>
        <strain evidence="4">RSA 2281</strain>
    </source>
</reference>
<feature type="compositionally biased region" description="Basic and acidic residues" evidence="2">
    <location>
        <begin position="537"/>
        <end position="555"/>
    </location>
</feature>
<dbReference type="Proteomes" id="UP001209540">
    <property type="component" value="Unassembled WGS sequence"/>
</dbReference>
<feature type="compositionally biased region" description="Low complexity" evidence="2">
    <location>
        <begin position="181"/>
        <end position="190"/>
    </location>
</feature>
<feature type="region of interest" description="Disordered" evidence="2">
    <location>
        <begin position="1"/>
        <end position="69"/>
    </location>
</feature>
<dbReference type="PANTHER" id="PTHR38116:SF9">
    <property type="entry name" value="BZIP DOMAIN-CONTAINING PROTEIN"/>
    <property type="match status" value="1"/>
</dbReference>
<feature type="region of interest" description="Disordered" evidence="2">
    <location>
        <begin position="169"/>
        <end position="208"/>
    </location>
</feature>
<reference evidence="4" key="2">
    <citation type="submission" date="2023-02" db="EMBL/GenBank/DDBJ databases">
        <authorList>
            <consortium name="DOE Joint Genome Institute"/>
            <person name="Mondo S.J."/>
            <person name="Chang Y."/>
            <person name="Wang Y."/>
            <person name="Ahrendt S."/>
            <person name="Andreopoulos W."/>
            <person name="Barry K."/>
            <person name="Beard J."/>
            <person name="Benny G.L."/>
            <person name="Blankenship S."/>
            <person name="Bonito G."/>
            <person name="Cuomo C."/>
            <person name="Desiro A."/>
            <person name="Gervers K.A."/>
            <person name="Hundley H."/>
            <person name="Kuo A."/>
            <person name="LaButti K."/>
            <person name="Lang B.F."/>
            <person name="Lipzen A."/>
            <person name="O'Donnell K."/>
            <person name="Pangilinan J."/>
            <person name="Reynolds N."/>
            <person name="Sandor L."/>
            <person name="Smith M.W."/>
            <person name="Tsang A."/>
            <person name="Grigoriev I.V."/>
            <person name="Stajich J.E."/>
            <person name="Spatafora J.W."/>
        </authorList>
    </citation>
    <scope>NUCLEOTIDE SEQUENCE</scope>
    <source>
        <strain evidence="4">RSA 2281</strain>
    </source>
</reference>
<feature type="compositionally biased region" description="Low complexity" evidence="2">
    <location>
        <begin position="325"/>
        <end position="336"/>
    </location>
</feature>